<dbReference type="GO" id="GO:0005654">
    <property type="term" value="C:nucleoplasm"/>
    <property type="evidence" value="ECO:0007669"/>
    <property type="project" value="UniProtKB-SubCell"/>
</dbReference>
<protein>
    <recommendedName>
        <fullName evidence="13">THAP-type domain-containing protein</fullName>
    </recommendedName>
</protein>
<dbReference type="EMBL" id="VTPC01091216">
    <property type="protein sequence ID" value="KAF2879177.1"/>
    <property type="molecule type" value="Genomic_DNA"/>
</dbReference>
<dbReference type="Pfam" id="PF21787">
    <property type="entry name" value="TNP-like_RNaseH_N"/>
    <property type="match status" value="1"/>
</dbReference>
<dbReference type="OrthoDB" id="6771146at2759"/>
<dbReference type="PROSITE" id="PS50950">
    <property type="entry name" value="ZF_THAP"/>
    <property type="match status" value="1"/>
</dbReference>
<evidence type="ECO:0000313" key="14">
    <source>
        <dbReference type="EMBL" id="KAF2879177.1"/>
    </source>
</evidence>
<evidence type="ECO:0000256" key="9">
    <source>
        <dbReference type="ARBA" id="ARBA00023163"/>
    </source>
</evidence>
<keyword evidence="8 12" id="KW-0238">DNA-binding</keyword>
<proteinExistence type="inferred from homology"/>
<accession>A0A8K0FX52</accession>
<evidence type="ECO:0000256" key="10">
    <source>
        <dbReference type="ARBA" id="ARBA00023242"/>
    </source>
</evidence>
<dbReference type="GO" id="GO:0008270">
    <property type="term" value="F:zinc ion binding"/>
    <property type="evidence" value="ECO:0007669"/>
    <property type="project" value="UniProtKB-KW"/>
</dbReference>
<gene>
    <name evidence="14" type="ORF">ILUMI_26995</name>
</gene>
<evidence type="ECO:0000256" key="11">
    <source>
        <dbReference type="ARBA" id="ARBA00023306"/>
    </source>
</evidence>
<keyword evidence="15" id="KW-1185">Reference proteome</keyword>
<organism evidence="14 15">
    <name type="scientific">Ignelater luminosus</name>
    <name type="common">Cucubano</name>
    <name type="synonym">Pyrophorus luminosus</name>
    <dbReference type="NCBI Taxonomy" id="2038154"/>
    <lineage>
        <taxon>Eukaryota</taxon>
        <taxon>Metazoa</taxon>
        <taxon>Ecdysozoa</taxon>
        <taxon>Arthropoda</taxon>
        <taxon>Hexapoda</taxon>
        <taxon>Insecta</taxon>
        <taxon>Pterygota</taxon>
        <taxon>Neoptera</taxon>
        <taxon>Endopterygota</taxon>
        <taxon>Coleoptera</taxon>
        <taxon>Polyphaga</taxon>
        <taxon>Elateriformia</taxon>
        <taxon>Elateroidea</taxon>
        <taxon>Elateridae</taxon>
        <taxon>Agrypninae</taxon>
        <taxon>Pyrophorini</taxon>
        <taxon>Ignelater</taxon>
    </lineage>
</organism>
<keyword evidence="3" id="KW-0479">Metal-binding</keyword>
<dbReference type="SUPFAM" id="SSF57716">
    <property type="entry name" value="Glucocorticoid receptor-like (DNA-binding domain)"/>
    <property type="match status" value="1"/>
</dbReference>
<reference evidence="14" key="1">
    <citation type="submission" date="2019-08" db="EMBL/GenBank/DDBJ databases">
        <title>The genome of the North American firefly Photinus pyralis.</title>
        <authorList>
            <consortium name="Photinus pyralis genome working group"/>
            <person name="Fallon T.R."/>
            <person name="Sander Lower S.E."/>
            <person name="Weng J.-K."/>
        </authorList>
    </citation>
    <scope>NUCLEOTIDE SEQUENCE</scope>
    <source>
        <strain evidence="14">TRF0915ILg1</strain>
        <tissue evidence="14">Whole body</tissue>
    </source>
</reference>
<dbReference type="Gene3D" id="6.20.210.20">
    <property type="entry name" value="THAP domain"/>
    <property type="match status" value="1"/>
</dbReference>
<evidence type="ECO:0000259" key="13">
    <source>
        <dbReference type="PROSITE" id="PS50950"/>
    </source>
</evidence>
<dbReference type="Pfam" id="PF05485">
    <property type="entry name" value="THAP"/>
    <property type="match status" value="1"/>
</dbReference>
<dbReference type="InterPro" id="IPR026516">
    <property type="entry name" value="THAP1/10"/>
</dbReference>
<keyword evidence="7" id="KW-0175">Coiled coil</keyword>
<keyword evidence="6" id="KW-0805">Transcription regulation</keyword>
<evidence type="ECO:0000256" key="3">
    <source>
        <dbReference type="ARBA" id="ARBA00022723"/>
    </source>
</evidence>
<evidence type="ECO:0000256" key="7">
    <source>
        <dbReference type="ARBA" id="ARBA00023054"/>
    </source>
</evidence>
<keyword evidence="5" id="KW-0862">Zinc</keyword>
<keyword evidence="11" id="KW-0131">Cell cycle</keyword>
<dbReference type="AlphaFoldDB" id="A0A8K0FX52"/>
<keyword evidence="9" id="KW-0804">Transcription</keyword>
<dbReference type="SMART" id="SM00980">
    <property type="entry name" value="THAP"/>
    <property type="match status" value="1"/>
</dbReference>
<evidence type="ECO:0000256" key="8">
    <source>
        <dbReference type="ARBA" id="ARBA00023125"/>
    </source>
</evidence>
<dbReference type="GO" id="GO:0043565">
    <property type="term" value="F:sequence-specific DNA binding"/>
    <property type="evidence" value="ECO:0007669"/>
    <property type="project" value="InterPro"/>
</dbReference>
<keyword evidence="10" id="KW-0539">Nucleus</keyword>
<evidence type="ECO:0000256" key="5">
    <source>
        <dbReference type="ARBA" id="ARBA00022833"/>
    </source>
</evidence>
<comment type="caution">
    <text evidence="14">The sequence shown here is derived from an EMBL/GenBank/DDBJ whole genome shotgun (WGS) entry which is preliminary data.</text>
</comment>
<evidence type="ECO:0000256" key="1">
    <source>
        <dbReference type="ARBA" id="ARBA00004642"/>
    </source>
</evidence>
<evidence type="ECO:0000256" key="2">
    <source>
        <dbReference type="ARBA" id="ARBA00006177"/>
    </source>
</evidence>
<evidence type="ECO:0000256" key="4">
    <source>
        <dbReference type="ARBA" id="ARBA00022771"/>
    </source>
</evidence>
<sequence>MPYKCCVPACRSNYDKESEKVSVFSFPKDPNLQSKWIKAICRQDFIITKNSKVCKLHFRDVDIETTVSMWDEKTGKKVTAPLSYPRLAAGAIPVFVPGCPSYLSSTSTSATSRESPEARRNRLENDFLRKTISESVESHAQYKNKVSVETFEDLKFKIDNFKVPDKWIIMKHEKRVNFLLICNPENPKLQCSVGINEDLSVFVFVENVKLTSIGNLKLPEYINDMNVIDKLLSDINQEISEREDSGMCIQLEQNPKDLLRYVSSKFSLLSAEDKLVILLMDEIHLKENLDYKSGNIVGNAFNDEKLAKSAHVFMISSLMSPYKEVVHILPVNKMTGEVLHTFLKNIVIGLHNIGFEVLGVVSDNHSISRKAISYFSNPPEVKIVYPNPADENKPLYFVIDTVHILKNIRNNWLNNRNQDFKYPNFSNMEISETASFEALKEMHASESTSLLKYGFNLSLKTLCPSNLERQNTFLSWLSKWELLEDGITLTKETHFALKHTTEALIHMSNFLLEKENFNYFLCGKIQTDNLEERFGKYRLLAGSQYHVSVRQIFESEAKLRIQAVMPLALTSHNFGEIIFDVNCVDGASLPSQEENAECNIADILANNCMVDEDDLDEISDTMWPLLTYIGGYCSHQITKKLKCNYCVEFLKGSNSENCS</sequence>
<comment type="similarity">
    <text evidence="2">Belongs to the THAP1 family.</text>
</comment>
<dbReference type="SMART" id="SM00692">
    <property type="entry name" value="DM3"/>
    <property type="match status" value="1"/>
</dbReference>
<dbReference type="PANTHER" id="PTHR46600:SF1">
    <property type="entry name" value="THAP DOMAIN-CONTAINING PROTEIN 1"/>
    <property type="match status" value="1"/>
</dbReference>
<evidence type="ECO:0000256" key="6">
    <source>
        <dbReference type="ARBA" id="ARBA00023015"/>
    </source>
</evidence>
<comment type="subcellular location">
    <subcellularLocation>
        <location evidence="1">Nucleus</location>
        <location evidence="1">Nucleoplasm</location>
    </subcellularLocation>
</comment>
<dbReference type="Proteomes" id="UP000801492">
    <property type="component" value="Unassembled WGS sequence"/>
</dbReference>
<dbReference type="PANTHER" id="PTHR46600">
    <property type="entry name" value="THAP DOMAIN-CONTAINING"/>
    <property type="match status" value="1"/>
</dbReference>
<dbReference type="InterPro" id="IPR038441">
    <property type="entry name" value="THAP_Znf_sf"/>
</dbReference>
<dbReference type="InterPro" id="IPR006612">
    <property type="entry name" value="THAP_Znf"/>
</dbReference>
<keyword evidence="4 12" id="KW-0863">Zinc-finger</keyword>
<feature type="domain" description="THAP-type" evidence="13">
    <location>
        <begin position="1"/>
        <end position="96"/>
    </location>
</feature>
<name>A0A8K0FX52_IGNLU</name>
<evidence type="ECO:0000313" key="15">
    <source>
        <dbReference type="Proteomes" id="UP000801492"/>
    </source>
</evidence>
<dbReference type="InterPro" id="IPR048365">
    <property type="entry name" value="TNP-like_RNaseH_N"/>
</dbReference>
<evidence type="ECO:0000256" key="12">
    <source>
        <dbReference type="PROSITE-ProRule" id="PRU00309"/>
    </source>
</evidence>